<organism evidence="1 2">
    <name type="scientific">Petralouisia muris</name>
    <dbReference type="NCBI Taxonomy" id="3032872"/>
    <lineage>
        <taxon>Bacteria</taxon>
        <taxon>Bacillati</taxon>
        <taxon>Bacillota</taxon>
        <taxon>Clostridia</taxon>
        <taxon>Lachnospirales</taxon>
        <taxon>Lachnospiraceae</taxon>
        <taxon>Petralouisia</taxon>
    </lineage>
</organism>
<dbReference type="EMBL" id="SRYA01000026">
    <property type="protein sequence ID" value="TGY95676.1"/>
    <property type="molecule type" value="Genomic_DNA"/>
</dbReference>
<reference evidence="1" key="1">
    <citation type="submission" date="2019-04" db="EMBL/GenBank/DDBJ databases">
        <title>Microbes associate with the intestines of laboratory mice.</title>
        <authorList>
            <person name="Navarre W."/>
            <person name="Wong E."/>
            <person name="Huang K."/>
            <person name="Tropini C."/>
            <person name="Ng K."/>
            <person name="Yu B."/>
        </authorList>
    </citation>
    <scope>NUCLEOTIDE SEQUENCE</scope>
    <source>
        <strain evidence="1">NM01_1-7b</strain>
    </source>
</reference>
<evidence type="ECO:0000313" key="2">
    <source>
        <dbReference type="Proteomes" id="UP000304953"/>
    </source>
</evidence>
<sequence length="86" mass="10357">MVQGQQRFRLCRSEGKKICIWKKAARLWDEELFQQLPIPDHKIFSKEYAVWRNTQKVHPELFAKYPEPMINNVLVNPEIEMSEQNK</sequence>
<gene>
    <name evidence="1" type="ORF">E5329_14005</name>
</gene>
<dbReference type="Proteomes" id="UP000304953">
    <property type="component" value="Unassembled WGS sequence"/>
</dbReference>
<evidence type="ECO:0000313" key="1">
    <source>
        <dbReference type="EMBL" id="TGY95676.1"/>
    </source>
</evidence>
<name>A0AC61RVW8_9FIRM</name>
<keyword evidence="2" id="KW-1185">Reference proteome</keyword>
<protein>
    <submittedName>
        <fullName evidence="1">Uncharacterized protein</fullName>
    </submittedName>
</protein>
<proteinExistence type="predicted"/>
<comment type="caution">
    <text evidence="1">The sequence shown here is derived from an EMBL/GenBank/DDBJ whole genome shotgun (WGS) entry which is preliminary data.</text>
</comment>
<accession>A0AC61RVW8</accession>